<dbReference type="PRINTS" id="PR00385">
    <property type="entry name" value="P450"/>
</dbReference>
<dbReference type="InterPro" id="IPR036396">
    <property type="entry name" value="Cyt_P450_sf"/>
</dbReference>
<evidence type="ECO:0000256" key="2">
    <source>
        <dbReference type="SAM" id="MobiDB-lite"/>
    </source>
</evidence>
<dbReference type="InterPro" id="IPR002401">
    <property type="entry name" value="Cyt_P450_E_grp-I"/>
</dbReference>
<gene>
    <name evidence="4" type="ORF">WJX75_002416</name>
</gene>
<reference evidence="4 5" key="1">
    <citation type="journal article" date="2024" name="Nat. Commun.">
        <title>Phylogenomics reveals the evolutionary origins of lichenization in chlorophyte algae.</title>
        <authorList>
            <person name="Puginier C."/>
            <person name="Libourel C."/>
            <person name="Otte J."/>
            <person name="Skaloud P."/>
            <person name="Haon M."/>
            <person name="Grisel S."/>
            <person name="Petersen M."/>
            <person name="Berrin J.G."/>
            <person name="Delaux P.M."/>
            <person name="Dal Grande F."/>
            <person name="Keller J."/>
        </authorList>
    </citation>
    <scope>NUCLEOTIDE SEQUENCE [LARGE SCALE GENOMIC DNA]</scope>
    <source>
        <strain evidence="4 5">SAG 216-7</strain>
    </source>
</reference>
<name>A0ABR2YGI0_9CHLO</name>
<evidence type="ECO:0000313" key="5">
    <source>
        <dbReference type="Proteomes" id="UP001491310"/>
    </source>
</evidence>
<organism evidence="4 5">
    <name type="scientific">Coccomyxa subellipsoidea</name>
    <dbReference type="NCBI Taxonomy" id="248742"/>
    <lineage>
        <taxon>Eukaryota</taxon>
        <taxon>Viridiplantae</taxon>
        <taxon>Chlorophyta</taxon>
        <taxon>core chlorophytes</taxon>
        <taxon>Trebouxiophyceae</taxon>
        <taxon>Trebouxiophyceae incertae sedis</taxon>
        <taxon>Coccomyxaceae</taxon>
        <taxon>Coccomyxa</taxon>
    </lineage>
</organism>
<evidence type="ECO:0008006" key="6">
    <source>
        <dbReference type="Google" id="ProtNLM"/>
    </source>
</evidence>
<dbReference type="PANTHER" id="PTHR24305">
    <property type="entry name" value="CYTOCHROME P450"/>
    <property type="match status" value="1"/>
</dbReference>
<proteinExistence type="inferred from homology"/>
<feature type="transmembrane region" description="Helical" evidence="3">
    <location>
        <begin position="24"/>
        <end position="43"/>
    </location>
</feature>
<dbReference type="PRINTS" id="PR00463">
    <property type="entry name" value="EP450I"/>
</dbReference>
<feature type="transmembrane region" description="Helical" evidence="3">
    <location>
        <begin position="55"/>
        <end position="73"/>
    </location>
</feature>
<feature type="region of interest" description="Disordered" evidence="2">
    <location>
        <begin position="496"/>
        <end position="520"/>
    </location>
</feature>
<dbReference type="EMBL" id="JALJOT010000012">
    <property type="protein sequence ID" value="KAK9904780.1"/>
    <property type="molecule type" value="Genomic_DNA"/>
</dbReference>
<comment type="similarity">
    <text evidence="1">Belongs to the cytochrome P450 family.</text>
</comment>
<keyword evidence="3" id="KW-0812">Transmembrane</keyword>
<dbReference type="Gene3D" id="1.10.630.10">
    <property type="entry name" value="Cytochrome P450"/>
    <property type="match status" value="1"/>
</dbReference>
<protein>
    <recommendedName>
        <fullName evidence="6">Cytochrome P450</fullName>
    </recommendedName>
</protein>
<keyword evidence="3" id="KW-1133">Transmembrane helix</keyword>
<dbReference type="Proteomes" id="UP001491310">
    <property type="component" value="Unassembled WGS sequence"/>
</dbReference>
<keyword evidence="3" id="KW-0472">Membrane</keyword>
<evidence type="ECO:0000256" key="1">
    <source>
        <dbReference type="ARBA" id="ARBA00010617"/>
    </source>
</evidence>
<sequence>MGIFGPHVHFGDVVRHILWHKNDFILHTSGLLTALILALRYLVRSSLGSHESPSSVLVALCSLFIALTGYMCLKAAYGIHRRSQALAHLPGPKYPWLFGDMAFMARKDPHRAATELAERYGPLVKMRVLCFHLLRSKVVDKMRFAYSFLDPFLGGTNLLTGHTDEHWKAVRKSVAPAFSAGNMRDAFEHVVDRTMALVDYLKEGGPKKVHNVDNLLLRESMDVIGRFGFQMEMNALSSLRSGNAEETQGVASLLGATREVEKRIQDFPYRWWQVWNRDVRVGWGLLGRFQAIVRGLLTHMKTAQPKPGSFADLLLKAKDPKTGKRLCDDQMFPEIAALFFAGIDTTGHTGTFVLYTISQHPEVEAKIMSELDSLELSITPERPSPRPLTYADLPKLAYLQATIKEVLRMYPPVGVGQLRVSHTHDITLAGLLHLPAGTQIWVPHHAIQNVSFNWDDADKFKPERWLTPGTEYAVPEKLPLPREWYSEWDRNGACAAPTNGAASTGAGGTDVDESSNSRRPKRYFPFAEGPRNCVGQSLAKVSLVATAATLLQHFTFKLADEMGGPEGVRASEHYTLVIGLGNGMSMHAISRPGVM</sequence>
<dbReference type="Pfam" id="PF00067">
    <property type="entry name" value="p450"/>
    <property type="match status" value="2"/>
</dbReference>
<dbReference type="PANTHER" id="PTHR24305:SF166">
    <property type="entry name" value="CYTOCHROME P450 12A4, MITOCHONDRIAL-RELATED"/>
    <property type="match status" value="1"/>
</dbReference>
<dbReference type="InterPro" id="IPR001128">
    <property type="entry name" value="Cyt_P450"/>
</dbReference>
<dbReference type="InterPro" id="IPR050121">
    <property type="entry name" value="Cytochrome_P450_monoxygenase"/>
</dbReference>
<evidence type="ECO:0000256" key="3">
    <source>
        <dbReference type="SAM" id="Phobius"/>
    </source>
</evidence>
<accession>A0ABR2YGI0</accession>
<dbReference type="SUPFAM" id="SSF48264">
    <property type="entry name" value="Cytochrome P450"/>
    <property type="match status" value="1"/>
</dbReference>
<comment type="caution">
    <text evidence="4">The sequence shown here is derived from an EMBL/GenBank/DDBJ whole genome shotgun (WGS) entry which is preliminary data.</text>
</comment>
<keyword evidence="5" id="KW-1185">Reference proteome</keyword>
<evidence type="ECO:0000313" key="4">
    <source>
        <dbReference type="EMBL" id="KAK9904780.1"/>
    </source>
</evidence>